<organism evidence="7 8">
    <name type="scientific">Cohnella soli</name>
    <dbReference type="NCBI Taxonomy" id="425005"/>
    <lineage>
        <taxon>Bacteria</taxon>
        <taxon>Bacillati</taxon>
        <taxon>Bacillota</taxon>
        <taxon>Bacilli</taxon>
        <taxon>Bacillales</taxon>
        <taxon>Paenibacillaceae</taxon>
        <taxon>Cohnella</taxon>
    </lineage>
</organism>
<dbReference type="PANTHER" id="PTHR43308:SF5">
    <property type="entry name" value="S-LAYER PROTEIN _ PEPTIDOGLYCAN ENDO-BETA-N-ACETYLGLUCOSAMINIDASE"/>
    <property type="match status" value="1"/>
</dbReference>
<dbReference type="Pfam" id="PF00395">
    <property type="entry name" value="SLH"/>
    <property type="match status" value="3"/>
</dbReference>
<dbReference type="InterPro" id="IPR005102">
    <property type="entry name" value="Carbo-bd_X2"/>
</dbReference>
<dbReference type="EMBL" id="JBHSMI010000028">
    <property type="protein sequence ID" value="MFC5404740.1"/>
    <property type="molecule type" value="Genomic_DNA"/>
</dbReference>
<protein>
    <submittedName>
        <fullName evidence="7">Immunoglobulin-like domain-containing protein</fullName>
    </submittedName>
</protein>
<keyword evidence="1 5" id="KW-0732">Signal</keyword>
<dbReference type="InterPro" id="IPR051465">
    <property type="entry name" value="Cell_Envelope_Struct_Comp"/>
</dbReference>
<evidence type="ECO:0000259" key="6">
    <source>
        <dbReference type="PROSITE" id="PS51272"/>
    </source>
</evidence>
<proteinExistence type="predicted"/>
<dbReference type="InterPro" id="IPR001119">
    <property type="entry name" value="SLH_dom"/>
</dbReference>
<dbReference type="InterPro" id="IPR046780">
    <property type="entry name" value="aBig_2"/>
</dbReference>
<dbReference type="PROSITE" id="PS51272">
    <property type="entry name" value="SLH"/>
    <property type="match status" value="3"/>
</dbReference>
<dbReference type="Pfam" id="PF20578">
    <property type="entry name" value="aBig_2"/>
    <property type="match status" value="6"/>
</dbReference>
<keyword evidence="3" id="KW-0119">Carbohydrate metabolism</keyword>
<dbReference type="PANTHER" id="PTHR43308">
    <property type="entry name" value="OUTER MEMBRANE PROTEIN ALPHA-RELATED"/>
    <property type="match status" value="1"/>
</dbReference>
<keyword evidence="8" id="KW-1185">Reference proteome</keyword>
<dbReference type="Proteomes" id="UP001596113">
    <property type="component" value="Unassembled WGS sequence"/>
</dbReference>
<comment type="caution">
    <text evidence="7">The sequence shown here is derived from an EMBL/GenBank/DDBJ whole genome shotgun (WGS) entry which is preliminary data.</text>
</comment>
<feature type="domain" description="SLH" evidence="6">
    <location>
        <begin position="1725"/>
        <end position="1784"/>
    </location>
</feature>
<feature type="domain" description="SLH" evidence="6">
    <location>
        <begin position="1654"/>
        <end position="1717"/>
    </location>
</feature>
<dbReference type="Pfam" id="PF03442">
    <property type="entry name" value="CBM_X2"/>
    <property type="match status" value="2"/>
</dbReference>
<evidence type="ECO:0000256" key="3">
    <source>
        <dbReference type="ARBA" id="ARBA00023277"/>
    </source>
</evidence>
<dbReference type="RefSeq" id="WP_378135304.1">
    <property type="nucleotide sequence ID" value="NZ_JBHSMI010000028.1"/>
</dbReference>
<dbReference type="SUPFAM" id="SSF81296">
    <property type="entry name" value="E set domains"/>
    <property type="match status" value="2"/>
</dbReference>
<feature type="signal peptide" evidence="5">
    <location>
        <begin position="1"/>
        <end position="16"/>
    </location>
</feature>
<evidence type="ECO:0000256" key="1">
    <source>
        <dbReference type="ARBA" id="ARBA00022729"/>
    </source>
</evidence>
<dbReference type="InterPro" id="IPR014756">
    <property type="entry name" value="Ig_E-set"/>
</dbReference>
<feature type="domain" description="SLH" evidence="6">
    <location>
        <begin position="1594"/>
        <end position="1653"/>
    </location>
</feature>
<reference evidence="8" key="1">
    <citation type="journal article" date="2019" name="Int. J. Syst. Evol. Microbiol.">
        <title>The Global Catalogue of Microorganisms (GCM) 10K type strain sequencing project: providing services to taxonomists for standard genome sequencing and annotation.</title>
        <authorList>
            <consortium name="The Broad Institute Genomics Platform"/>
            <consortium name="The Broad Institute Genome Sequencing Center for Infectious Disease"/>
            <person name="Wu L."/>
            <person name="Ma J."/>
        </authorList>
    </citation>
    <scope>NUCLEOTIDE SEQUENCE [LARGE SCALE GENOMIC DNA]</scope>
    <source>
        <strain evidence="8">CGMCC 1.18575</strain>
    </source>
</reference>
<keyword evidence="2" id="KW-0136">Cellulose degradation</keyword>
<evidence type="ECO:0000313" key="8">
    <source>
        <dbReference type="Proteomes" id="UP001596113"/>
    </source>
</evidence>
<accession>A0ABW0HU45</accession>
<evidence type="ECO:0000256" key="5">
    <source>
        <dbReference type="SAM" id="SignalP"/>
    </source>
</evidence>
<evidence type="ECO:0000256" key="2">
    <source>
        <dbReference type="ARBA" id="ARBA00023001"/>
    </source>
</evidence>
<sequence length="1784" mass="184203">MVFFLIAANLPGYAFAGSLDKWTIQSPLPTGNQLSGITYGNNTFVAVGISGTIITSSDGTSWTNQTSGTPNQLNSITYGNNMFVAVGAAGTIITSSDGMSWTSRTSGIAAMLISVAYGNGMYVAVGENGTIVTSNDGVNWTSRSSGITDNLNGVTFGNNTYVAVGNFGKIVTSSNGTNWTSRTSNVTYHIRSIAYKVGKFVAVTQSGPVVLSSDGISWMYESSGTANAYYSIIYANNTFVAVGVSGKIITSSDGTSWTSQTSGIASNQNLYGIAYGNSTYVAVGTSGNIVTSSNGVNWTSQNKGTTMGVNGVAYGLGKYVAVGFSGDSITSSDGANWTSLIKITSAILNSVTYGSNMFVAVGSSGGIFTSSNGTNWTMKTSGTSSDLLGVTYGNGTYVAVGASGKIVTSSDGTSWTSRTSNTTNYLTGVTYGNGMYVAVGYNGTIVTSNDGVNWTSRTSNTTNNLTGVTSGNNTYVAVGNTGTILVSSDGANWTSRTSNTTNHLNSIVYENGTYVAVGNSGTILTASDEVSCNAGVSWASWTSQPSGTTGHLKSITYGNGTFVTAGMGGLIMTSDIATQNSAVSPSTCNFDKNTANTSVGHYQDVSATLTLNGNTLSSISNGAAVLVLNTDYTVSDNTVTIKKEYLAEQAPGTTNLTFIFSAGNTQTLTITISDTGPQSSTISPNTGGFDKNMADTSTGHYQDVSTTLTLNGNTLSGIANGATALLLDTDYTLSSNTVTIKKEYLAQQAPGTTSLTFTFSAGHTQTLTITVSDTTMTDAEAVAADKAALEVSFGSGDSATNVTKDLTLPVTGASGTTITWSSSDATVVDEDGKVTRPPYTAGDKEVTLTATITKGGEVETKIFTITVKASLPTDAEAVAAAKLALVVGFESGDSAASVTADLTLPVTGASGTTISWSSNDSTVVDEDGKVTRPSYTAGDKEVTLTATITKGGVTETKTFTVKVKASLPTDAEAVAAAKLALAVSFGSGDSATNVTKNLTLPVTGTSGTTITWSSNDSTVVDEDGIVTRPSYSAGDKEVTLTATITKGGVTETKTFTVKVKANPQTNAEAVADDKAALEVSFGSGDSATNVTKDLTLPAAGASGTTITWSSSDATVVDEDGKVTRPSYTAGDKEVTLTATITKGGVTETKTFTVKVKANPQTNAEAVADDKAALEVSFGSGDSATNVTKDLTLPVTGASGTTISWSSNDATVVDEDGKVTRPSYTAGDKEVTLTATITKGGVTETKTFTVKVKANPQTNAEAVADDKAALEVSFGSGDSATNVTKNLTLPVTGASGTTITWSSNDSTVIAPDGKVTRPSYTAGDKEVTLTATITIGGVTETKTFTVKVKAQTAPANDGGNAGSTPSPSGDTVIVLVNGKQESAGTATTGKRNDQTVLTITVDQKKLGDKLAAEGQGAVITIPANKKSDVVIGELNGQMVKNMENQKAILEIKTDHATYKLPAQQMNINAISEQIGKSAALQDIKVQVEIAAPTNDSVKVVENAAAKGTFTLVVPSVEFTVRATYGEKTIDVSKFDVYVERTIAIPDGVDPKKITTGVVVNSDGTVRHVPTKIVLIDGKYYAVINSLTNSMYSVVWHPVEFNDVAGHWAQIAVNDMGSRMIIEGTGGGQFSPNRDITRAEFTAIIVRALGLKLENGSMSFSDVKTTDWYSNAIQTAYAYGLIGGNNDGTFCPNDKITREQAMVILSKAMKITGLKSKLSAQSGDATLRLFTDASEVSAWAQSSVADNIQAGIASGKSATKLAPKDFMTRAEVATIIQRLLQKSDLI</sequence>
<keyword evidence="4" id="KW-0624">Polysaccharide degradation</keyword>
<feature type="chain" id="PRO_5047461147" evidence="5">
    <location>
        <begin position="17"/>
        <end position="1784"/>
    </location>
</feature>
<dbReference type="SUPFAM" id="SSF110296">
    <property type="entry name" value="Oligoxyloglucan reducing end-specific cellobiohydrolase"/>
    <property type="match status" value="2"/>
</dbReference>
<dbReference type="InterPro" id="IPR013783">
    <property type="entry name" value="Ig-like_fold"/>
</dbReference>
<name>A0ABW0HU45_9BACL</name>
<gene>
    <name evidence="7" type="ORF">ACFPOF_18535</name>
</gene>
<evidence type="ECO:0000256" key="4">
    <source>
        <dbReference type="ARBA" id="ARBA00023326"/>
    </source>
</evidence>
<dbReference type="Gene3D" id="2.60.40.10">
    <property type="entry name" value="Immunoglobulins"/>
    <property type="match status" value="2"/>
</dbReference>
<evidence type="ECO:0000313" key="7">
    <source>
        <dbReference type="EMBL" id="MFC5404740.1"/>
    </source>
</evidence>